<dbReference type="InterPro" id="IPR000917">
    <property type="entry name" value="Sulfatase_N"/>
</dbReference>
<dbReference type="Proteomes" id="UP001280156">
    <property type="component" value="Unassembled WGS sequence"/>
</dbReference>
<feature type="transmembrane region" description="Helical" evidence="1">
    <location>
        <begin position="176"/>
        <end position="193"/>
    </location>
</feature>
<keyword evidence="1" id="KW-1133">Transmembrane helix</keyword>
<dbReference type="Gene3D" id="3.40.720.10">
    <property type="entry name" value="Alkaline Phosphatase, subunit A"/>
    <property type="match status" value="1"/>
</dbReference>
<sequence>MHNQSVDKMRFARASSIVVFTVLFAWLLLGAFRSMVVDPQTTLQGFLKAVPLGVASSYHDQIFLASLTAVALSCLFAAKASRWATGAILALFYSALVVSICWGFANINLVKILGEPFTFQWLVYGDFLQNEDAKNAMGDAFNLFDLSIISISGLLTLALGQAAARLSLKLAPMIQRVVLAAVVVCFGAALYSTRSYVTAEALPAAKIENPIVHFAESAMFNETPVVLTMKTSTDNTDVATVGERPPETSRFKAPSPNSIKNVLVFMMESVPARYVETFGGKYPVTPTIKRYADRSIRFDNIYANAPSTNYTLFSLFSSMYNDISYYGMTYSHPYLRLDSISNTLSTSGFRTAFFWSADSRFQRVDEFLLNKGLDVVQDFRGQKCAEPTFKLSTKEWKNFDYISDFCSAQSISDWMNADPEKPFFGIMFTAMTHYPYIVNNPMFSARALSSVSGTETHYADDEKFNAYLNALKIGDAALGNVLDSLDRSGKLDSTLVVILGDHGEAFGEHGTYVHASALYDENVHIPLIMINRHLFHGDLDHSVGGIIDIAPTILDILGHPLPKSWQGRSLFSEQRPNRTFFFAPWNGYQFGYRQNDSKVLFNSSTGKLEQYDLKSDPGEKANLFTGDVGARDALIQPIARWVQSQRRRVADMVAFQKKDTSRCAATNIEFDAAGTNYRGPPTLDVLVNGKVISRLDVPGKESTASTPQAIVKELQEASSHTTPFDVDISSVPDPQRIELRFVNDLWAGDAKGGDRNIFIKDVKINGQVQATAKLHIEEKDAGSIDDIGASLYGNGAIWFDGPFVEACR</sequence>
<name>A0ABU4YDT9_9HYPH</name>
<dbReference type="SUPFAM" id="SSF53649">
    <property type="entry name" value="Alkaline phosphatase-like"/>
    <property type="match status" value="1"/>
</dbReference>
<gene>
    <name evidence="4" type="ORF">RFM52_07910</name>
</gene>
<feature type="domain" description="Carbohydrate binding module xylan-binding" evidence="3">
    <location>
        <begin position="669"/>
        <end position="772"/>
    </location>
</feature>
<protein>
    <submittedName>
        <fullName evidence="4">Sulfatase-like hydrolase/transferase</fullName>
    </submittedName>
</protein>
<dbReference type="EMBL" id="JAVIIV010000004">
    <property type="protein sequence ID" value="MDX8485113.1"/>
    <property type="molecule type" value="Genomic_DNA"/>
</dbReference>
<feature type="transmembrane region" description="Helical" evidence="1">
    <location>
        <begin position="58"/>
        <end position="78"/>
    </location>
</feature>
<keyword evidence="1" id="KW-0472">Membrane</keyword>
<accession>A0ABU4YDT9</accession>
<dbReference type="RefSeq" id="WP_320296325.1">
    <property type="nucleotide sequence ID" value="NZ_JAVIIU010000006.1"/>
</dbReference>
<dbReference type="CDD" id="cd16148">
    <property type="entry name" value="sulfatase_like"/>
    <property type="match status" value="1"/>
</dbReference>
<dbReference type="Pfam" id="PF00884">
    <property type="entry name" value="Sulfatase"/>
    <property type="match status" value="1"/>
</dbReference>
<comment type="caution">
    <text evidence="4">The sequence shown here is derived from an EMBL/GenBank/DDBJ whole genome shotgun (WGS) entry which is preliminary data.</text>
</comment>
<feature type="transmembrane region" description="Helical" evidence="1">
    <location>
        <begin position="85"/>
        <end position="105"/>
    </location>
</feature>
<feature type="domain" description="Sulfatase N-terminal" evidence="2">
    <location>
        <begin position="260"/>
        <end position="558"/>
    </location>
</feature>
<dbReference type="PANTHER" id="PTHR43751:SF3">
    <property type="entry name" value="SULFATASE N-TERMINAL DOMAIN-CONTAINING PROTEIN"/>
    <property type="match status" value="1"/>
</dbReference>
<proteinExistence type="predicted"/>
<evidence type="ECO:0000259" key="3">
    <source>
        <dbReference type="Pfam" id="PF16841"/>
    </source>
</evidence>
<evidence type="ECO:0000313" key="4">
    <source>
        <dbReference type="EMBL" id="MDX8485113.1"/>
    </source>
</evidence>
<organism evidence="4 5">
    <name type="scientific">Mesorhizobium humile</name>
    <dbReference type="NCBI Taxonomy" id="3072313"/>
    <lineage>
        <taxon>Bacteria</taxon>
        <taxon>Pseudomonadati</taxon>
        <taxon>Pseudomonadota</taxon>
        <taxon>Alphaproteobacteria</taxon>
        <taxon>Hyphomicrobiales</taxon>
        <taxon>Phyllobacteriaceae</taxon>
        <taxon>Mesorhizobium</taxon>
    </lineage>
</organism>
<keyword evidence="1" id="KW-0812">Transmembrane</keyword>
<dbReference type="InterPro" id="IPR052701">
    <property type="entry name" value="GAG_Ulvan_Degrading_Sulfatases"/>
</dbReference>
<evidence type="ECO:0000313" key="5">
    <source>
        <dbReference type="Proteomes" id="UP001280156"/>
    </source>
</evidence>
<dbReference type="PANTHER" id="PTHR43751">
    <property type="entry name" value="SULFATASE"/>
    <property type="match status" value="1"/>
</dbReference>
<dbReference type="InterPro" id="IPR031768">
    <property type="entry name" value="CBM60_xylan-bd"/>
</dbReference>
<evidence type="ECO:0000259" key="2">
    <source>
        <dbReference type="Pfam" id="PF00884"/>
    </source>
</evidence>
<reference evidence="4 5" key="1">
    <citation type="submission" date="2023-08" db="EMBL/GenBank/DDBJ databases">
        <title>Implementing the SeqCode for naming new Mesorhizobium species isolated from Vachellia karroo root nodules.</title>
        <authorList>
            <person name="Van Lill M."/>
        </authorList>
    </citation>
    <scope>NUCLEOTIDE SEQUENCE [LARGE SCALE GENOMIC DNA]</scope>
    <source>
        <strain evidence="4 5">VK2B</strain>
    </source>
</reference>
<evidence type="ECO:0000256" key="1">
    <source>
        <dbReference type="SAM" id="Phobius"/>
    </source>
</evidence>
<feature type="transmembrane region" description="Helical" evidence="1">
    <location>
        <begin position="143"/>
        <end position="164"/>
    </location>
</feature>
<dbReference type="InterPro" id="IPR017850">
    <property type="entry name" value="Alkaline_phosphatase_core_sf"/>
</dbReference>
<dbReference type="Gene3D" id="2.60.60.40">
    <property type="match status" value="1"/>
</dbReference>
<keyword evidence="5" id="KW-1185">Reference proteome</keyword>
<dbReference type="Pfam" id="PF16841">
    <property type="entry name" value="CBM60"/>
    <property type="match status" value="1"/>
</dbReference>